<keyword evidence="5 6" id="KW-0472">Membrane</keyword>
<feature type="transmembrane region" description="Helical" evidence="6">
    <location>
        <begin position="312"/>
        <end position="329"/>
    </location>
</feature>
<dbReference type="RefSeq" id="WP_176964614.1">
    <property type="nucleotide sequence ID" value="NZ_CP058215.1"/>
</dbReference>
<evidence type="ECO:0000313" key="8">
    <source>
        <dbReference type="EMBL" id="QLC49558.1"/>
    </source>
</evidence>
<dbReference type="AlphaFoldDB" id="A0A7D5E7A5"/>
<feature type="transmembrane region" description="Helical" evidence="6">
    <location>
        <begin position="90"/>
        <end position="106"/>
    </location>
</feature>
<feature type="domain" description="Type II secretion system protein GspF" evidence="7">
    <location>
        <begin position="123"/>
        <end position="248"/>
    </location>
</feature>
<protein>
    <submittedName>
        <fullName evidence="8">Type II secretion system F family protein</fullName>
    </submittedName>
</protein>
<dbReference type="InterPro" id="IPR042094">
    <property type="entry name" value="T2SS_GspF_sf"/>
</dbReference>
<evidence type="ECO:0000256" key="1">
    <source>
        <dbReference type="ARBA" id="ARBA00004651"/>
    </source>
</evidence>
<dbReference type="InterPro" id="IPR018076">
    <property type="entry name" value="T2SS_GspF_dom"/>
</dbReference>
<dbReference type="OrthoDB" id="12374at2157"/>
<dbReference type="KEGG" id="mzi:HWN40_04455"/>
<evidence type="ECO:0000313" key="9">
    <source>
        <dbReference type="Proteomes" id="UP000509594"/>
    </source>
</evidence>
<evidence type="ECO:0000256" key="3">
    <source>
        <dbReference type="ARBA" id="ARBA00022692"/>
    </source>
</evidence>
<dbReference type="InterPro" id="IPR056569">
    <property type="entry name" value="ArlJ-like"/>
</dbReference>
<keyword evidence="3 6" id="KW-0812">Transmembrane</keyword>
<dbReference type="GeneID" id="55820900"/>
<name>A0A7D5E7A5_9EURY</name>
<dbReference type="PANTHER" id="PTHR35402">
    <property type="entry name" value="INTEGRAL MEMBRANE PROTEIN-RELATED"/>
    <property type="match status" value="1"/>
</dbReference>
<gene>
    <name evidence="8" type="ORF">HWN40_04455</name>
</gene>
<sequence>MKFKELFKKDLHPAEVSLTEEELCALEDSMVARKMEDSKKFVVFKEFLKSPGKTLFRNPEYTFILSVPVALLVFVFGMSMTWGTPLIDDVIVFTALIIITPPAIAYQKKYSNTDKIEEYLPTFLRDISEMSRAGLTLPRSVNTVSKGEYGALTTEVRKMDLSMSWGISFEQTLQNFANRVPTPIILRSVSLINQASRAGGRVSSVLEAAARDAREVKLLEQERRGNMMVYVVIIYMSFFVFLFVIAMLTSTFVPTMAEAGRAASAAGAGNQFIGAFDPAKYTRLMLHTAVIQGFMSGLVAGQMGEGAVSRGLKHSIIMTMIAWIVFTFLI</sequence>
<evidence type="ECO:0000256" key="2">
    <source>
        <dbReference type="ARBA" id="ARBA00022475"/>
    </source>
</evidence>
<organism evidence="8 9">
    <name type="scientific">Methanolobus zinderi</name>
    <dbReference type="NCBI Taxonomy" id="536044"/>
    <lineage>
        <taxon>Archaea</taxon>
        <taxon>Methanobacteriati</taxon>
        <taxon>Methanobacteriota</taxon>
        <taxon>Stenosarchaea group</taxon>
        <taxon>Methanomicrobia</taxon>
        <taxon>Methanosarcinales</taxon>
        <taxon>Methanosarcinaceae</taxon>
        <taxon>Methanolobus</taxon>
    </lineage>
</organism>
<proteinExistence type="predicted"/>
<dbReference type="Proteomes" id="UP000509594">
    <property type="component" value="Chromosome"/>
</dbReference>
<dbReference type="GO" id="GO:0005886">
    <property type="term" value="C:plasma membrane"/>
    <property type="evidence" value="ECO:0007669"/>
    <property type="project" value="UniProtKB-SubCell"/>
</dbReference>
<keyword evidence="9" id="KW-1185">Reference proteome</keyword>
<feature type="transmembrane region" description="Helical" evidence="6">
    <location>
        <begin position="227"/>
        <end position="248"/>
    </location>
</feature>
<dbReference type="PANTHER" id="PTHR35402:SF1">
    <property type="entry name" value="TYPE II SECRETION SYSTEM PROTEIN GSPF DOMAIN-CONTAINING PROTEIN"/>
    <property type="match status" value="1"/>
</dbReference>
<accession>A0A7D5E7A5</accession>
<keyword evidence="2" id="KW-1003">Cell membrane</keyword>
<dbReference type="EMBL" id="CP058215">
    <property type="protein sequence ID" value="QLC49558.1"/>
    <property type="molecule type" value="Genomic_DNA"/>
</dbReference>
<feature type="transmembrane region" description="Helical" evidence="6">
    <location>
        <begin position="63"/>
        <end position="84"/>
    </location>
</feature>
<comment type="subcellular location">
    <subcellularLocation>
        <location evidence="1">Cell membrane</location>
        <topology evidence="1">Multi-pass membrane protein</topology>
    </subcellularLocation>
</comment>
<evidence type="ECO:0000256" key="6">
    <source>
        <dbReference type="SAM" id="Phobius"/>
    </source>
</evidence>
<evidence type="ECO:0000259" key="7">
    <source>
        <dbReference type="Pfam" id="PF00482"/>
    </source>
</evidence>
<keyword evidence="4 6" id="KW-1133">Transmembrane helix</keyword>
<dbReference type="Gene3D" id="1.20.81.30">
    <property type="entry name" value="Type II secretion system (T2SS), domain F"/>
    <property type="match status" value="1"/>
</dbReference>
<evidence type="ECO:0000256" key="5">
    <source>
        <dbReference type="ARBA" id="ARBA00023136"/>
    </source>
</evidence>
<reference evidence="8 9" key="1">
    <citation type="submission" date="2020-06" db="EMBL/GenBank/DDBJ databases">
        <title>Methanolobus halotolerans sp. nov., isolated from a saline lake Tus in Siberia.</title>
        <authorList>
            <person name="Shen Y."/>
            <person name="Chen S.-C."/>
            <person name="Lai M.-C."/>
            <person name="Huang H.-H."/>
            <person name="Chiu H.-H."/>
            <person name="Tang S.-L."/>
            <person name="Rogozin D.Y."/>
            <person name="Degermendzhy A.G."/>
        </authorList>
    </citation>
    <scope>NUCLEOTIDE SEQUENCE [LARGE SCALE GENOMIC DNA]</scope>
    <source>
        <strain evidence="8 9">DSM 21339</strain>
    </source>
</reference>
<dbReference type="Pfam" id="PF00482">
    <property type="entry name" value="T2SSF"/>
    <property type="match status" value="1"/>
</dbReference>
<evidence type="ECO:0000256" key="4">
    <source>
        <dbReference type="ARBA" id="ARBA00022989"/>
    </source>
</evidence>